<keyword evidence="3 5" id="KW-0862">Zinc</keyword>
<name>A0A9N9A8W7_9GLOM</name>
<evidence type="ECO:0000256" key="5">
    <source>
        <dbReference type="RuleBase" id="RU361277"/>
    </source>
</evidence>
<evidence type="ECO:0000256" key="2">
    <source>
        <dbReference type="ARBA" id="ARBA00022723"/>
    </source>
</evidence>
<evidence type="ECO:0000256" key="3">
    <source>
        <dbReference type="ARBA" id="ARBA00022833"/>
    </source>
</evidence>
<feature type="domain" description="Alcohol dehydrogenase-like N-terminal" evidence="7">
    <location>
        <begin position="47"/>
        <end position="162"/>
    </location>
</feature>
<dbReference type="GO" id="GO:0016491">
    <property type="term" value="F:oxidoreductase activity"/>
    <property type="evidence" value="ECO:0007669"/>
    <property type="project" value="UniProtKB-KW"/>
</dbReference>
<keyword evidence="9" id="KW-1185">Reference proteome</keyword>
<dbReference type="InterPro" id="IPR011032">
    <property type="entry name" value="GroES-like_sf"/>
</dbReference>
<dbReference type="EMBL" id="CAJVPJ010000426">
    <property type="protein sequence ID" value="CAG8523389.1"/>
    <property type="molecule type" value="Genomic_DNA"/>
</dbReference>
<reference evidence="8" key="1">
    <citation type="submission" date="2021-06" db="EMBL/GenBank/DDBJ databases">
        <authorList>
            <person name="Kallberg Y."/>
            <person name="Tangrot J."/>
            <person name="Rosling A."/>
        </authorList>
    </citation>
    <scope>NUCLEOTIDE SEQUENCE</scope>
    <source>
        <strain evidence="8">IA702</strain>
    </source>
</reference>
<evidence type="ECO:0000256" key="1">
    <source>
        <dbReference type="ARBA" id="ARBA00001947"/>
    </source>
</evidence>
<dbReference type="PANTHER" id="PTHR42813:SF1">
    <property type="entry name" value="DEHYDROGENASE, PUTATIVE (AFU_ORTHOLOGUE AFUA_5G03930)-RELATED"/>
    <property type="match status" value="1"/>
</dbReference>
<evidence type="ECO:0000313" key="9">
    <source>
        <dbReference type="Proteomes" id="UP000789572"/>
    </source>
</evidence>
<protein>
    <submittedName>
        <fullName evidence="8">9619_t:CDS:1</fullName>
    </submittedName>
</protein>
<dbReference type="Pfam" id="PF00107">
    <property type="entry name" value="ADH_zinc_N"/>
    <property type="match status" value="1"/>
</dbReference>
<evidence type="ECO:0000259" key="6">
    <source>
        <dbReference type="Pfam" id="PF00107"/>
    </source>
</evidence>
<dbReference type="AlphaFoldDB" id="A0A9N9A8W7"/>
<evidence type="ECO:0000313" key="8">
    <source>
        <dbReference type="EMBL" id="CAG8523389.1"/>
    </source>
</evidence>
<dbReference type="InterPro" id="IPR013149">
    <property type="entry name" value="ADH-like_C"/>
</dbReference>
<keyword evidence="2 5" id="KW-0479">Metal-binding</keyword>
<comment type="caution">
    <text evidence="8">The sequence shown here is derived from an EMBL/GenBank/DDBJ whole genome shotgun (WGS) entry which is preliminary data.</text>
</comment>
<feature type="domain" description="Alcohol dehydrogenase-like C-terminal" evidence="6">
    <location>
        <begin position="212"/>
        <end position="280"/>
    </location>
</feature>
<dbReference type="Proteomes" id="UP000789572">
    <property type="component" value="Unassembled WGS sequence"/>
</dbReference>
<dbReference type="Gene3D" id="3.90.180.10">
    <property type="entry name" value="Medium-chain alcohol dehydrogenases, catalytic domain"/>
    <property type="match status" value="1"/>
</dbReference>
<dbReference type="Gene3D" id="3.40.50.720">
    <property type="entry name" value="NAD(P)-binding Rossmann-like Domain"/>
    <property type="match status" value="1"/>
</dbReference>
<dbReference type="Pfam" id="PF08240">
    <property type="entry name" value="ADH_N"/>
    <property type="match status" value="1"/>
</dbReference>
<dbReference type="PANTHER" id="PTHR42813">
    <property type="entry name" value="ZINC-TYPE ALCOHOL DEHYDROGENASE-LIKE"/>
    <property type="match status" value="1"/>
</dbReference>
<evidence type="ECO:0000259" key="7">
    <source>
        <dbReference type="Pfam" id="PF08240"/>
    </source>
</evidence>
<sequence length="426" mass="46485">MSISSLKTMATGESTCKHDECMTAVEWKGTRTIKVNEHRPKSKLADPTDAIVRIIYTTICGSDLHLYHNEIPGMQDGDIVGHEGVGVVEEVGAKVTKVQPGDKVVISAVIACGACDYCKERMYSCCDTTNPRDRIAALFGYSHITGGYDGTQAEYVRVPYADTNLLHISQDTFSKLQEKLLLLSDVACTGWHACELSEVGHGDVVGIWGCGPIGLMAASWAKNRGASRIIAIDDIPSRLKLARDIGAETINFKEIKNTVGKIRELVPKGLDVGIDAVGFRYASKSMRHKVEKMLYAETDSVDVVDEVVKSVKKGGRIALIGDYIGVANHFPIGALMEKSLTLRGGQLHPQKYWPILLPKLLSGEAFVDFFTHRMPLTDAPRAYKVFDAKEDDVVKIVLTTKATDDLGSSSVESRPIEATVITETIV</sequence>
<evidence type="ECO:0000256" key="4">
    <source>
        <dbReference type="ARBA" id="ARBA00023002"/>
    </source>
</evidence>
<dbReference type="OrthoDB" id="3941538at2759"/>
<dbReference type="InterPro" id="IPR036291">
    <property type="entry name" value="NAD(P)-bd_dom_sf"/>
</dbReference>
<accession>A0A9N9A8W7</accession>
<dbReference type="PROSITE" id="PS00059">
    <property type="entry name" value="ADH_ZINC"/>
    <property type="match status" value="1"/>
</dbReference>
<dbReference type="SUPFAM" id="SSF50129">
    <property type="entry name" value="GroES-like"/>
    <property type="match status" value="1"/>
</dbReference>
<proteinExistence type="inferred from homology"/>
<keyword evidence="4" id="KW-0560">Oxidoreductase</keyword>
<dbReference type="InterPro" id="IPR002328">
    <property type="entry name" value="ADH_Zn_CS"/>
</dbReference>
<comment type="cofactor">
    <cofactor evidence="1 5">
        <name>Zn(2+)</name>
        <dbReference type="ChEBI" id="CHEBI:29105"/>
    </cofactor>
</comment>
<dbReference type="InterPro" id="IPR013154">
    <property type="entry name" value="ADH-like_N"/>
</dbReference>
<dbReference type="SUPFAM" id="SSF51735">
    <property type="entry name" value="NAD(P)-binding Rossmann-fold domains"/>
    <property type="match status" value="1"/>
</dbReference>
<dbReference type="GO" id="GO:0008270">
    <property type="term" value="F:zinc ion binding"/>
    <property type="evidence" value="ECO:0007669"/>
    <property type="project" value="InterPro"/>
</dbReference>
<gene>
    <name evidence="8" type="ORF">POCULU_LOCUS3693</name>
</gene>
<organism evidence="8 9">
    <name type="scientific">Paraglomus occultum</name>
    <dbReference type="NCBI Taxonomy" id="144539"/>
    <lineage>
        <taxon>Eukaryota</taxon>
        <taxon>Fungi</taxon>
        <taxon>Fungi incertae sedis</taxon>
        <taxon>Mucoromycota</taxon>
        <taxon>Glomeromycotina</taxon>
        <taxon>Glomeromycetes</taxon>
        <taxon>Paraglomerales</taxon>
        <taxon>Paraglomeraceae</taxon>
        <taxon>Paraglomus</taxon>
    </lineage>
</organism>
<comment type="similarity">
    <text evidence="5">Belongs to the zinc-containing alcohol dehydrogenase family.</text>
</comment>